<feature type="signal peptide" evidence="1">
    <location>
        <begin position="1"/>
        <end position="17"/>
    </location>
</feature>
<keyword evidence="3" id="KW-1185">Reference proteome</keyword>
<dbReference type="InterPro" id="IPR006771">
    <property type="entry name" value="CetA-like"/>
</dbReference>
<feature type="chain" id="PRO_5040170968" evidence="1">
    <location>
        <begin position="18"/>
        <end position="149"/>
    </location>
</feature>
<name>A0A9P4KFG5_9PLEO</name>
<sequence>MRFTLVTIAALASSAAAVGHAVVKNNCQDTVYLWSVGGAVGPKVTLGQGGQYSEQLHRDPASGGIAIKMTKVNDGLYTGAPEQIFAYSLDNDKTWYDMSTVFGEPFKGQHLKVICGGGGTIDWPNGVHPGGSQVKVCSSKNDVIFTACA</sequence>
<dbReference type="AlphaFoldDB" id="A0A9P4KFG5"/>
<protein>
    <submittedName>
        <fullName evidence="2">Uncharacterized protein</fullName>
    </submittedName>
</protein>
<dbReference type="PANTHER" id="PTHR36195">
    <property type="entry name" value="DOMAIN PROTEIN, PUTATIVE (AFU_ORTHOLOGUE AFUA_5G01990)-RELATED-RELATED"/>
    <property type="match status" value="1"/>
</dbReference>
<keyword evidence="1" id="KW-0732">Signal</keyword>
<evidence type="ECO:0000256" key="1">
    <source>
        <dbReference type="SAM" id="SignalP"/>
    </source>
</evidence>
<comment type="caution">
    <text evidence="2">The sequence shown here is derived from an EMBL/GenBank/DDBJ whole genome shotgun (WGS) entry which is preliminary data.</text>
</comment>
<gene>
    <name evidence="2" type="ORF">CC78DRAFT_530984</name>
</gene>
<evidence type="ECO:0000313" key="2">
    <source>
        <dbReference type="EMBL" id="KAF2267186.1"/>
    </source>
</evidence>
<dbReference type="EMBL" id="ML986593">
    <property type="protein sequence ID" value="KAF2267186.1"/>
    <property type="molecule type" value="Genomic_DNA"/>
</dbReference>
<accession>A0A9P4KFG5</accession>
<dbReference type="Pfam" id="PF04681">
    <property type="entry name" value="Bys1"/>
    <property type="match status" value="1"/>
</dbReference>
<proteinExistence type="predicted"/>
<dbReference type="PANTHER" id="PTHR36195:SF4">
    <property type="entry name" value="DOMAIN PROTEIN, PUTATIVE (AFU_ORTHOLOGUE AFUA_5G01990)-RELATED"/>
    <property type="match status" value="1"/>
</dbReference>
<dbReference type="OrthoDB" id="3682664at2759"/>
<dbReference type="Proteomes" id="UP000800093">
    <property type="component" value="Unassembled WGS sequence"/>
</dbReference>
<reference evidence="3" key="1">
    <citation type="journal article" date="2020" name="Stud. Mycol.">
        <title>101 Dothideomycetes genomes: A test case for predicting lifestyles and emergence of pathogens.</title>
        <authorList>
            <person name="Haridas S."/>
            <person name="Albert R."/>
            <person name="Binder M."/>
            <person name="Bloem J."/>
            <person name="LaButti K."/>
            <person name="Salamov A."/>
            <person name="Andreopoulos B."/>
            <person name="Baker S."/>
            <person name="Barry K."/>
            <person name="Bills G."/>
            <person name="Bluhm B."/>
            <person name="Cannon C."/>
            <person name="Castanera R."/>
            <person name="Culley D."/>
            <person name="Daum C."/>
            <person name="Ezra D."/>
            <person name="Gonzalez J."/>
            <person name="Henrissat B."/>
            <person name="Kuo A."/>
            <person name="Liang C."/>
            <person name="Lipzen A."/>
            <person name="Lutzoni F."/>
            <person name="Magnuson J."/>
            <person name="Mondo S."/>
            <person name="Nolan M."/>
            <person name="Ohm R."/>
            <person name="Pangilinan J."/>
            <person name="Park H.-J."/>
            <person name="Ramirez L."/>
            <person name="Alfaro M."/>
            <person name="Sun H."/>
            <person name="Tritt A."/>
            <person name="Yoshinaga Y."/>
            <person name="Zwiers L.-H."/>
            <person name="Turgeon B."/>
            <person name="Goodwin S."/>
            <person name="Spatafora J."/>
            <person name="Crous P."/>
            <person name="Grigoriev I."/>
        </authorList>
    </citation>
    <scope>NUCLEOTIDE SEQUENCE [LARGE SCALE GENOMIC DNA]</scope>
    <source>
        <strain evidence="3">CBS 304.66</strain>
    </source>
</reference>
<evidence type="ECO:0000313" key="3">
    <source>
        <dbReference type="Proteomes" id="UP000800093"/>
    </source>
</evidence>
<organism evidence="2 3">
    <name type="scientific">Lojkania enalia</name>
    <dbReference type="NCBI Taxonomy" id="147567"/>
    <lineage>
        <taxon>Eukaryota</taxon>
        <taxon>Fungi</taxon>
        <taxon>Dikarya</taxon>
        <taxon>Ascomycota</taxon>
        <taxon>Pezizomycotina</taxon>
        <taxon>Dothideomycetes</taxon>
        <taxon>Pleosporomycetidae</taxon>
        <taxon>Pleosporales</taxon>
        <taxon>Pleosporales incertae sedis</taxon>
        <taxon>Lojkania</taxon>
    </lineage>
</organism>